<keyword evidence="4 6" id="KW-0238">DNA-binding</keyword>
<evidence type="ECO:0000256" key="6">
    <source>
        <dbReference type="HAMAP-Rule" id="MF_00693"/>
    </source>
</evidence>
<dbReference type="FunFam" id="1.10.10.200:FF:000002">
    <property type="entry name" value="Probable transcriptional regulatory protein CLM62_37755"/>
    <property type="match status" value="1"/>
</dbReference>
<dbReference type="InterPro" id="IPR049083">
    <property type="entry name" value="TACO1_YebC_N"/>
</dbReference>
<dbReference type="SUPFAM" id="SSF75625">
    <property type="entry name" value="YebC-like"/>
    <property type="match status" value="1"/>
</dbReference>
<keyword evidence="3 6" id="KW-0805">Transcription regulation</keyword>
<name>A0A1T5CKF9_9FIRM</name>
<dbReference type="PANTHER" id="PTHR12532:SF6">
    <property type="entry name" value="TRANSCRIPTIONAL REGULATORY PROTEIN YEBC-RELATED"/>
    <property type="match status" value="1"/>
</dbReference>
<dbReference type="Gene3D" id="1.10.10.200">
    <property type="match status" value="1"/>
</dbReference>
<dbReference type="NCBIfam" id="TIGR01033">
    <property type="entry name" value="YebC/PmpR family DNA-binding transcriptional regulator"/>
    <property type="match status" value="1"/>
</dbReference>
<dbReference type="HAMAP" id="MF_00693">
    <property type="entry name" value="Transcrip_reg_TACO1"/>
    <property type="match status" value="1"/>
</dbReference>
<dbReference type="InterPro" id="IPR002876">
    <property type="entry name" value="Transcrip_reg_TACO1-like"/>
</dbReference>
<dbReference type="GO" id="GO:0005829">
    <property type="term" value="C:cytosol"/>
    <property type="evidence" value="ECO:0007669"/>
    <property type="project" value="TreeGrafter"/>
</dbReference>
<evidence type="ECO:0000313" key="10">
    <source>
        <dbReference type="Proteomes" id="UP000243406"/>
    </source>
</evidence>
<comment type="subcellular location">
    <subcellularLocation>
        <location evidence="6">Cytoplasm</location>
    </subcellularLocation>
</comment>
<dbReference type="NCBIfam" id="NF001030">
    <property type="entry name" value="PRK00110.1"/>
    <property type="match status" value="1"/>
</dbReference>
<feature type="domain" description="TACO1/YebC-like second and third" evidence="7">
    <location>
        <begin position="79"/>
        <end position="235"/>
    </location>
</feature>
<gene>
    <name evidence="9" type="ORF">SAMN02745120_2241</name>
</gene>
<sequence length="237" mass="26170">MGRIGNIINKKGKQDAKRAKIFTKYARLISVAAKMGGGDPEYNANLKNAIDKAKSENMPNDNIERAIKKGIGSGDGESYEHITYEGYGPGGVAVIIETLTDNKNRTAGNMRYYLDKNGGNLGTAGCVSFMFDRKGQIIIEKSDDISEDTLMEQALEAGAEDFITEEDCFVVLTDIESFLLVKDALSGHGYSFVTADIEMIPQTYTAISDDQKKSMDKMMDMLEEDDDVQNVYHNLED</sequence>
<dbReference type="EMBL" id="FUYN01000005">
    <property type="protein sequence ID" value="SKB59968.1"/>
    <property type="molecule type" value="Genomic_DNA"/>
</dbReference>
<comment type="similarity">
    <text evidence="1 6">Belongs to the TACO1 family.</text>
</comment>
<dbReference type="InterPro" id="IPR026564">
    <property type="entry name" value="Transcrip_reg_TACO1-like_dom3"/>
</dbReference>
<dbReference type="Pfam" id="PF20772">
    <property type="entry name" value="TACO1_YebC_N"/>
    <property type="match status" value="1"/>
</dbReference>
<evidence type="ECO:0000256" key="1">
    <source>
        <dbReference type="ARBA" id="ARBA00008724"/>
    </source>
</evidence>
<keyword evidence="2 6" id="KW-0963">Cytoplasm</keyword>
<dbReference type="OrthoDB" id="9781053at2"/>
<keyword evidence="5 6" id="KW-0804">Transcription</keyword>
<dbReference type="Pfam" id="PF01709">
    <property type="entry name" value="Transcrip_reg"/>
    <property type="match status" value="1"/>
</dbReference>
<evidence type="ECO:0000256" key="4">
    <source>
        <dbReference type="ARBA" id="ARBA00023125"/>
    </source>
</evidence>
<dbReference type="Proteomes" id="UP000243406">
    <property type="component" value="Unassembled WGS sequence"/>
</dbReference>
<dbReference type="GO" id="GO:0006355">
    <property type="term" value="P:regulation of DNA-templated transcription"/>
    <property type="evidence" value="ECO:0007669"/>
    <property type="project" value="UniProtKB-UniRule"/>
</dbReference>
<accession>A0A1T5CKF9</accession>
<reference evidence="10" key="1">
    <citation type="submission" date="2017-02" db="EMBL/GenBank/DDBJ databases">
        <authorList>
            <person name="Varghese N."/>
            <person name="Submissions S."/>
        </authorList>
    </citation>
    <scope>NUCLEOTIDE SEQUENCE [LARGE SCALE GENOMIC DNA]</scope>
    <source>
        <strain evidence="10">ATCC 35199</strain>
    </source>
</reference>
<keyword evidence="10" id="KW-1185">Reference proteome</keyword>
<proteinExistence type="inferred from homology"/>
<dbReference type="InterPro" id="IPR017856">
    <property type="entry name" value="Integrase-like_N"/>
</dbReference>
<feature type="domain" description="TACO1/YebC-like N-terminal" evidence="8">
    <location>
        <begin position="5"/>
        <end position="72"/>
    </location>
</feature>
<evidence type="ECO:0000256" key="2">
    <source>
        <dbReference type="ARBA" id="ARBA00022490"/>
    </source>
</evidence>
<dbReference type="RefSeq" id="WP_079590045.1">
    <property type="nucleotide sequence ID" value="NZ_FUYN01000005.1"/>
</dbReference>
<organism evidence="9 10">
    <name type="scientific">Acetoanaerobium noterae</name>
    <dbReference type="NCBI Taxonomy" id="745369"/>
    <lineage>
        <taxon>Bacteria</taxon>
        <taxon>Bacillati</taxon>
        <taxon>Bacillota</taxon>
        <taxon>Clostridia</taxon>
        <taxon>Peptostreptococcales</taxon>
        <taxon>Filifactoraceae</taxon>
        <taxon>Acetoanaerobium</taxon>
    </lineage>
</organism>
<dbReference type="Gene3D" id="3.30.70.980">
    <property type="match status" value="2"/>
</dbReference>
<dbReference type="NCBIfam" id="NF009044">
    <property type="entry name" value="PRK12378.1"/>
    <property type="match status" value="1"/>
</dbReference>
<dbReference type="FunFam" id="3.30.70.980:FF:000002">
    <property type="entry name" value="Probable transcriptional regulatory protein YebC"/>
    <property type="match status" value="1"/>
</dbReference>
<dbReference type="GO" id="GO:0003677">
    <property type="term" value="F:DNA binding"/>
    <property type="evidence" value="ECO:0007669"/>
    <property type="project" value="UniProtKB-UniRule"/>
</dbReference>
<evidence type="ECO:0000259" key="7">
    <source>
        <dbReference type="Pfam" id="PF01709"/>
    </source>
</evidence>
<evidence type="ECO:0000313" key="9">
    <source>
        <dbReference type="EMBL" id="SKB59968.1"/>
    </source>
</evidence>
<protein>
    <recommendedName>
        <fullName evidence="6">Probable transcriptional regulatory protein SAMN02745120_2241</fullName>
    </recommendedName>
</protein>
<evidence type="ECO:0000259" key="8">
    <source>
        <dbReference type="Pfam" id="PF20772"/>
    </source>
</evidence>
<dbReference type="AlphaFoldDB" id="A0A1T5CKF9"/>
<dbReference type="PANTHER" id="PTHR12532">
    <property type="entry name" value="TRANSLATIONAL ACTIVATOR OF CYTOCHROME C OXIDASE 1"/>
    <property type="match status" value="1"/>
</dbReference>
<evidence type="ECO:0000256" key="3">
    <source>
        <dbReference type="ARBA" id="ARBA00023015"/>
    </source>
</evidence>
<dbReference type="InterPro" id="IPR029072">
    <property type="entry name" value="YebC-like"/>
</dbReference>
<dbReference type="InterPro" id="IPR048300">
    <property type="entry name" value="TACO1_YebC-like_2nd/3rd_dom"/>
</dbReference>
<evidence type="ECO:0000256" key="5">
    <source>
        <dbReference type="ARBA" id="ARBA00023163"/>
    </source>
</evidence>